<feature type="region of interest" description="Disordered" evidence="2">
    <location>
        <begin position="195"/>
        <end position="217"/>
    </location>
</feature>
<feature type="compositionally biased region" description="Basic and acidic residues" evidence="2">
    <location>
        <begin position="341"/>
        <end position="352"/>
    </location>
</feature>
<protein>
    <submittedName>
        <fullName evidence="3">Uncharacterized protein</fullName>
    </submittedName>
</protein>
<organism evidence="3 4">
    <name type="scientific">Chytriomyces confervae</name>
    <dbReference type="NCBI Taxonomy" id="246404"/>
    <lineage>
        <taxon>Eukaryota</taxon>
        <taxon>Fungi</taxon>
        <taxon>Fungi incertae sedis</taxon>
        <taxon>Chytridiomycota</taxon>
        <taxon>Chytridiomycota incertae sedis</taxon>
        <taxon>Chytridiomycetes</taxon>
        <taxon>Chytridiales</taxon>
        <taxon>Chytriomycetaceae</taxon>
        <taxon>Chytriomyces</taxon>
    </lineage>
</organism>
<feature type="region of interest" description="Disordered" evidence="2">
    <location>
        <begin position="59"/>
        <end position="84"/>
    </location>
</feature>
<feature type="compositionally biased region" description="Low complexity" evidence="2">
    <location>
        <begin position="7"/>
        <end position="20"/>
    </location>
</feature>
<dbReference type="AlphaFoldDB" id="A0A507FLK7"/>
<feature type="region of interest" description="Disordered" evidence="2">
    <location>
        <begin position="341"/>
        <end position="370"/>
    </location>
</feature>
<keyword evidence="4" id="KW-1185">Reference proteome</keyword>
<name>A0A507FLK7_9FUNG</name>
<proteinExistence type="predicted"/>
<reference evidence="3 4" key="1">
    <citation type="journal article" date="2019" name="Sci. Rep.">
        <title>Comparative genomics of chytrid fungi reveal insights into the obligate biotrophic and pathogenic lifestyle of Synchytrium endobioticum.</title>
        <authorList>
            <person name="van de Vossenberg B.T.L.H."/>
            <person name="Warris S."/>
            <person name="Nguyen H.D.T."/>
            <person name="van Gent-Pelzer M.P.E."/>
            <person name="Joly D.L."/>
            <person name="van de Geest H.C."/>
            <person name="Bonants P.J.M."/>
            <person name="Smith D.S."/>
            <person name="Levesque C.A."/>
            <person name="van der Lee T.A.J."/>
        </authorList>
    </citation>
    <scope>NUCLEOTIDE SEQUENCE [LARGE SCALE GENOMIC DNA]</scope>
    <source>
        <strain evidence="3 4">CBS 675.73</strain>
    </source>
</reference>
<feature type="region of interest" description="Disordered" evidence="2">
    <location>
        <begin position="106"/>
        <end position="128"/>
    </location>
</feature>
<feature type="compositionally biased region" description="Polar residues" evidence="2">
    <location>
        <begin position="64"/>
        <end position="73"/>
    </location>
</feature>
<feature type="compositionally biased region" description="Acidic residues" evidence="2">
    <location>
        <begin position="353"/>
        <end position="364"/>
    </location>
</feature>
<accession>A0A507FLK7</accession>
<feature type="coiled-coil region" evidence="1">
    <location>
        <begin position="134"/>
        <end position="161"/>
    </location>
</feature>
<feature type="compositionally biased region" description="Low complexity" evidence="2">
    <location>
        <begin position="28"/>
        <end position="37"/>
    </location>
</feature>
<evidence type="ECO:0000256" key="2">
    <source>
        <dbReference type="SAM" id="MobiDB-lite"/>
    </source>
</evidence>
<comment type="caution">
    <text evidence="3">The sequence shown here is derived from an EMBL/GenBank/DDBJ whole genome shotgun (WGS) entry which is preliminary data.</text>
</comment>
<evidence type="ECO:0000313" key="3">
    <source>
        <dbReference type="EMBL" id="TPX75907.1"/>
    </source>
</evidence>
<feature type="region of interest" description="Disordered" evidence="2">
    <location>
        <begin position="1"/>
        <end position="44"/>
    </location>
</feature>
<sequence>MSAPHQSNPAPSSMEPASSMHFRRSSDTAETASTTASNRENPRTTAMFAVVQPPHLTVADISSPLASSSTTRRTGPDRHARVTTNYRTVGTTTATGQPSFRLHMVSRQESAASHQVDRPPQSTTRSDVSGLQSLLQLIENITRLEEEERIYEQQVATMTRQIEMAESLIAAISDSARPRDQVGPWTDEASLPTITSATLEGRDQQSVGPAVHPERGMRDFNDGTFGFEVVDLSEIFPRNNSALSYGPQTPLPVFIPSNGRISRMGHYPRQGNDPFDSSFNRPPQAIYNFDFSINDEDDDHDADEDSNHGTDIFQEFSMSHFNAAMSGLRLIYHNRRNHHVRMGDTDSDTHDESDSDAGSDEDTEETARPPLFFENGYASVLENWLISQPILDSNGCTIQETSDESHAEGVGFMTPEGNGGTDLLWRAYDMNGNIRMNPDGMEYAEVIEFQGHRSRNDSYSDIEQECRCCDINGSTRSLRTQRHEVGCPLVDRNHSGVITFSALKETVGSAVANARKRIVEDRQEQSVGR</sequence>
<evidence type="ECO:0000256" key="1">
    <source>
        <dbReference type="SAM" id="Coils"/>
    </source>
</evidence>
<gene>
    <name evidence="3" type="ORF">CcCBS67573_g02818</name>
</gene>
<evidence type="ECO:0000313" key="4">
    <source>
        <dbReference type="Proteomes" id="UP000320333"/>
    </source>
</evidence>
<dbReference type="EMBL" id="QEAP01000064">
    <property type="protein sequence ID" value="TPX75907.1"/>
    <property type="molecule type" value="Genomic_DNA"/>
</dbReference>
<keyword evidence="1" id="KW-0175">Coiled coil</keyword>
<dbReference type="OrthoDB" id="2154349at2759"/>
<dbReference type="Proteomes" id="UP000320333">
    <property type="component" value="Unassembled WGS sequence"/>
</dbReference>